<gene>
    <name evidence="1" type="ORF">M9H77_21144</name>
</gene>
<accession>A0ACC0AMI7</accession>
<dbReference type="Proteomes" id="UP001060085">
    <property type="component" value="Linkage Group LG05"/>
</dbReference>
<reference evidence="2" key="1">
    <citation type="journal article" date="2023" name="Nat. Plants">
        <title>Single-cell RNA sequencing provides a high-resolution roadmap for understanding the multicellular compartmentation of specialized metabolism.</title>
        <authorList>
            <person name="Sun S."/>
            <person name="Shen X."/>
            <person name="Li Y."/>
            <person name="Li Y."/>
            <person name="Wang S."/>
            <person name="Li R."/>
            <person name="Zhang H."/>
            <person name="Shen G."/>
            <person name="Guo B."/>
            <person name="Wei J."/>
            <person name="Xu J."/>
            <person name="St-Pierre B."/>
            <person name="Chen S."/>
            <person name="Sun C."/>
        </authorList>
    </citation>
    <scope>NUCLEOTIDE SEQUENCE [LARGE SCALE GENOMIC DNA]</scope>
</reference>
<organism evidence="1 2">
    <name type="scientific">Catharanthus roseus</name>
    <name type="common">Madagascar periwinkle</name>
    <name type="synonym">Vinca rosea</name>
    <dbReference type="NCBI Taxonomy" id="4058"/>
    <lineage>
        <taxon>Eukaryota</taxon>
        <taxon>Viridiplantae</taxon>
        <taxon>Streptophyta</taxon>
        <taxon>Embryophyta</taxon>
        <taxon>Tracheophyta</taxon>
        <taxon>Spermatophyta</taxon>
        <taxon>Magnoliopsida</taxon>
        <taxon>eudicotyledons</taxon>
        <taxon>Gunneridae</taxon>
        <taxon>Pentapetalae</taxon>
        <taxon>asterids</taxon>
        <taxon>lamiids</taxon>
        <taxon>Gentianales</taxon>
        <taxon>Apocynaceae</taxon>
        <taxon>Rauvolfioideae</taxon>
        <taxon>Vinceae</taxon>
        <taxon>Catharanthinae</taxon>
        <taxon>Catharanthus</taxon>
    </lineage>
</organism>
<evidence type="ECO:0000313" key="2">
    <source>
        <dbReference type="Proteomes" id="UP001060085"/>
    </source>
</evidence>
<comment type="caution">
    <text evidence="1">The sequence shown here is derived from an EMBL/GenBank/DDBJ whole genome shotgun (WGS) entry which is preliminary data.</text>
</comment>
<proteinExistence type="predicted"/>
<protein>
    <submittedName>
        <fullName evidence="1">Uncharacterized protein</fullName>
    </submittedName>
</protein>
<dbReference type="EMBL" id="CM044705">
    <property type="protein sequence ID" value="KAI5661821.1"/>
    <property type="molecule type" value="Genomic_DNA"/>
</dbReference>
<name>A0ACC0AMI7_CATRO</name>
<keyword evidence="2" id="KW-1185">Reference proteome</keyword>
<sequence>MLVGLYVRQCTWLVSRTRASSDGVDNLDSREWIHLKRGIDCGGYDPISLRGHRIMLCGGVRPPSEESGGTRHRDAGLVSDDLVLGSEPCPLSPIVALHVFLHSGVEAALMCLYSLRLPSCARNPYSGSSTSIVKIKVFLRILHKMVSVASGLGSRFFCSLVPRGTQIPYSAAIDLVAGLGVSQVEGTLVSESSGTSPSSSCSLREIVSERDLVPIIDLSYSETPGVSIEEDSSETESDAGMLPKAEGVAPVDAEGVDILVAGESPAHRQATARASMLETELVQVREAHAAREREIQELVDERDCVKQFIAQFLGTTRNSVDRAVPSWSLGQEVLVADTLRRSRPRIRQHETIWENTPRLEQATHMIMENFIIRIRNYVEQEIKAKLFLEQLSDIYDTLKYEDALRVTFAAFRLCGIAKDWWVRASEARALKNQPSTWNDFQEEFRKKYIGNEGRGTLFPRGVHRVCTYFGRSGHVAEKSGHIRDQCPEMQQVTPEMSRRTGRPPDMREATEEMSEKPQVKAKVYTLDGLPVDTGTDIVEGIIPIFSQLARLIVGTLMGVSKITEVNRILFQSRFKTRILSGMSKGKHLWTPDLGIISLFYAIWIDKCTCDIHRLGDFLRTCDNSGRSVSRTSKGRAMTHWTQPKIPVDVHNFLGMEGYD</sequence>
<evidence type="ECO:0000313" key="1">
    <source>
        <dbReference type="EMBL" id="KAI5661821.1"/>
    </source>
</evidence>